<reference evidence="3 4" key="1">
    <citation type="submission" date="2020-08" db="EMBL/GenBank/DDBJ databases">
        <title>Genomic Encyclopedia of Type Strains, Phase IV (KMG-IV): sequencing the most valuable type-strain genomes for metagenomic binning, comparative biology and taxonomic classification.</title>
        <authorList>
            <person name="Goeker M."/>
        </authorList>
    </citation>
    <scope>NUCLEOTIDE SEQUENCE [LARGE SCALE GENOMIC DNA]</scope>
    <source>
        <strain evidence="3 4">DSM 24194</strain>
    </source>
</reference>
<evidence type="ECO:0000256" key="1">
    <source>
        <dbReference type="SAM" id="Phobius"/>
    </source>
</evidence>
<dbReference type="Proteomes" id="UP000578569">
    <property type="component" value="Unassembled WGS sequence"/>
</dbReference>
<feature type="domain" description="Potassium channel" evidence="2">
    <location>
        <begin position="65"/>
        <end position="129"/>
    </location>
</feature>
<dbReference type="SUPFAM" id="SSF81324">
    <property type="entry name" value="Voltage-gated potassium channels"/>
    <property type="match status" value="1"/>
</dbReference>
<gene>
    <name evidence="3" type="ORF">FHS50_001668</name>
</gene>
<sequence length="150" mass="16620">MATLLIGILLASLTIIIHYETLRFTSARLTHLHIPPRARIIVVLVAATLSHLTQVFIYALAFLGMERMGGFGSIDGGVKHSLGDAFYFSISSYTTLGIGDLIPTGGLRMISGLEALNGLIMVGWTASMTYLYMEKFWHLQNQNPHARKRR</sequence>
<dbReference type="Pfam" id="PF07885">
    <property type="entry name" value="Ion_trans_2"/>
    <property type="match status" value="1"/>
</dbReference>
<keyword evidence="1" id="KW-0812">Transmembrane</keyword>
<protein>
    <recommendedName>
        <fullName evidence="2">Potassium channel domain-containing protein</fullName>
    </recommendedName>
</protein>
<evidence type="ECO:0000313" key="3">
    <source>
        <dbReference type="EMBL" id="MBB3764606.1"/>
    </source>
</evidence>
<dbReference type="InterPro" id="IPR013099">
    <property type="entry name" value="K_chnl_dom"/>
</dbReference>
<evidence type="ECO:0000313" key="4">
    <source>
        <dbReference type="Proteomes" id="UP000578569"/>
    </source>
</evidence>
<feature type="transmembrane region" description="Helical" evidence="1">
    <location>
        <begin position="115"/>
        <end position="133"/>
    </location>
</feature>
<dbReference type="EMBL" id="JACICF010000002">
    <property type="protein sequence ID" value="MBB3764606.1"/>
    <property type="molecule type" value="Genomic_DNA"/>
</dbReference>
<dbReference type="AlphaFoldDB" id="A0A839Z019"/>
<accession>A0A839Z019</accession>
<name>A0A839Z019_9SPHN</name>
<feature type="transmembrane region" description="Helical" evidence="1">
    <location>
        <begin position="38"/>
        <end position="64"/>
    </location>
</feature>
<keyword evidence="1" id="KW-0472">Membrane</keyword>
<keyword evidence="1" id="KW-1133">Transmembrane helix</keyword>
<keyword evidence="4" id="KW-1185">Reference proteome</keyword>
<organism evidence="3 4">
    <name type="scientific">Sphingomicrobium lutaoense</name>
    <dbReference type="NCBI Taxonomy" id="515949"/>
    <lineage>
        <taxon>Bacteria</taxon>
        <taxon>Pseudomonadati</taxon>
        <taxon>Pseudomonadota</taxon>
        <taxon>Alphaproteobacteria</taxon>
        <taxon>Sphingomonadales</taxon>
        <taxon>Sphingomonadaceae</taxon>
        <taxon>Sphingomicrobium</taxon>
    </lineage>
</organism>
<dbReference type="Gene3D" id="1.10.287.70">
    <property type="match status" value="1"/>
</dbReference>
<dbReference type="RefSeq" id="WP_183933995.1">
    <property type="nucleotide sequence ID" value="NZ_JACICF010000002.1"/>
</dbReference>
<evidence type="ECO:0000259" key="2">
    <source>
        <dbReference type="Pfam" id="PF07885"/>
    </source>
</evidence>
<proteinExistence type="predicted"/>
<comment type="caution">
    <text evidence="3">The sequence shown here is derived from an EMBL/GenBank/DDBJ whole genome shotgun (WGS) entry which is preliminary data.</text>
</comment>